<dbReference type="EMBL" id="DF973563">
    <property type="protein sequence ID" value="GAU34678.1"/>
    <property type="molecule type" value="Genomic_DNA"/>
</dbReference>
<reference evidence="2" key="1">
    <citation type="journal article" date="2017" name="Front. Plant Sci.">
        <title>Climate Clever Clovers: New Paradigm to Reduce the Environmental Footprint of Ruminants by Breeding Low Methanogenic Forages Utilizing Haplotype Variation.</title>
        <authorList>
            <person name="Kaur P."/>
            <person name="Appels R."/>
            <person name="Bayer P.E."/>
            <person name="Keeble-Gagnere G."/>
            <person name="Wang J."/>
            <person name="Hirakawa H."/>
            <person name="Shirasawa K."/>
            <person name="Vercoe P."/>
            <person name="Stefanova K."/>
            <person name="Durmic Z."/>
            <person name="Nichols P."/>
            <person name="Revell C."/>
            <person name="Isobe S.N."/>
            <person name="Edwards D."/>
            <person name="Erskine W."/>
        </authorList>
    </citation>
    <scope>NUCLEOTIDE SEQUENCE [LARGE SCALE GENOMIC DNA]</scope>
    <source>
        <strain evidence="2">cv. Daliak</strain>
    </source>
</reference>
<evidence type="ECO:0000313" key="1">
    <source>
        <dbReference type="EMBL" id="GAU34678.1"/>
    </source>
</evidence>
<dbReference type="AlphaFoldDB" id="A0A2Z6MQG1"/>
<evidence type="ECO:0000313" key="2">
    <source>
        <dbReference type="Proteomes" id="UP000242715"/>
    </source>
</evidence>
<dbReference type="Proteomes" id="UP000242715">
    <property type="component" value="Unassembled WGS sequence"/>
</dbReference>
<sequence length="222" mass="25973">MSSTNQCRGACAMRRVLDCRAGASPYWACPVTQPDLEACVPANASWIIKNIMQHRDSIRHNHIWSDMLNASKFNMKKMYMVVQDGSPVMWRTLFYGNMARPRALVHLWIACNERLATRDRETKGIWKKVLEWIQIDHNPLGWRQELEWIIRKTKGKGGRAKILKLAFSESVYEIWRYRNNVSFSSAVQEQPIDSRIIDTIVYRGWTNRSLRTHLAKLMMYIG</sequence>
<evidence type="ECO:0008006" key="3">
    <source>
        <dbReference type="Google" id="ProtNLM"/>
    </source>
</evidence>
<protein>
    <recommendedName>
        <fullName evidence="3">Reverse transcriptase zinc-binding domain-containing protein</fullName>
    </recommendedName>
</protein>
<accession>A0A2Z6MQG1</accession>
<keyword evidence="2" id="KW-1185">Reference proteome</keyword>
<proteinExistence type="predicted"/>
<organism evidence="1 2">
    <name type="scientific">Trifolium subterraneum</name>
    <name type="common">Subterranean clover</name>
    <dbReference type="NCBI Taxonomy" id="3900"/>
    <lineage>
        <taxon>Eukaryota</taxon>
        <taxon>Viridiplantae</taxon>
        <taxon>Streptophyta</taxon>
        <taxon>Embryophyta</taxon>
        <taxon>Tracheophyta</taxon>
        <taxon>Spermatophyta</taxon>
        <taxon>Magnoliopsida</taxon>
        <taxon>eudicotyledons</taxon>
        <taxon>Gunneridae</taxon>
        <taxon>Pentapetalae</taxon>
        <taxon>rosids</taxon>
        <taxon>fabids</taxon>
        <taxon>Fabales</taxon>
        <taxon>Fabaceae</taxon>
        <taxon>Papilionoideae</taxon>
        <taxon>50 kb inversion clade</taxon>
        <taxon>NPAAA clade</taxon>
        <taxon>Hologalegina</taxon>
        <taxon>IRL clade</taxon>
        <taxon>Trifolieae</taxon>
        <taxon>Trifolium</taxon>
    </lineage>
</organism>
<name>A0A2Z6MQG1_TRISU</name>
<gene>
    <name evidence="1" type="ORF">TSUD_67280</name>
</gene>
<dbReference type="OrthoDB" id="1436180at2759"/>